<keyword evidence="7 8" id="KW-0472">Membrane</keyword>
<dbReference type="AlphaFoldDB" id="A0A9W6JUE3"/>
<evidence type="ECO:0000313" key="10">
    <source>
        <dbReference type="Proteomes" id="UP001143330"/>
    </source>
</evidence>
<feature type="transmembrane region" description="Helical" evidence="8">
    <location>
        <begin position="135"/>
        <end position="162"/>
    </location>
</feature>
<proteinExistence type="inferred from homology"/>
<protein>
    <submittedName>
        <fullName evidence="9">AI-2E family transporter</fullName>
    </submittedName>
</protein>
<evidence type="ECO:0000256" key="2">
    <source>
        <dbReference type="ARBA" id="ARBA00009773"/>
    </source>
</evidence>
<comment type="similarity">
    <text evidence="2">Belongs to the autoinducer-2 exporter (AI-2E) (TC 2.A.86) family.</text>
</comment>
<evidence type="ECO:0000256" key="8">
    <source>
        <dbReference type="SAM" id="Phobius"/>
    </source>
</evidence>
<dbReference type="Proteomes" id="UP001143330">
    <property type="component" value="Unassembled WGS sequence"/>
</dbReference>
<evidence type="ECO:0000256" key="4">
    <source>
        <dbReference type="ARBA" id="ARBA00022475"/>
    </source>
</evidence>
<reference evidence="9" key="1">
    <citation type="journal article" date="2014" name="Int. J. Syst. Evol. Microbiol.">
        <title>Complete genome sequence of Corynebacterium casei LMG S-19264T (=DSM 44701T), isolated from a smear-ripened cheese.</title>
        <authorList>
            <consortium name="US DOE Joint Genome Institute (JGI-PGF)"/>
            <person name="Walter F."/>
            <person name="Albersmeier A."/>
            <person name="Kalinowski J."/>
            <person name="Ruckert C."/>
        </authorList>
    </citation>
    <scope>NUCLEOTIDE SEQUENCE</scope>
    <source>
        <strain evidence="9">VKM B-2789</strain>
    </source>
</reference>
<dbReference type="EMBL" id="BSFM01000007">
    <property type="protein sequence ID" value="GLK83482.1"/>
    <property type="molecule type" value="Genomic_DNA"/>
</dbReference>
<comment type="caution">
    <text evidence="9">The sequence shown here is derived from an EMBL/GenBank/DDBJ whole genome shotgun (WGS) entry which is preliminary data.</text>
</comment>
<reference evidence="9" key="2">
    <citation type="submission" date="2023-01" db="EMBL/GenBank/DDBJ databases">
        <authorList>
            <person name="Sun Q."/>
            <person name="Evtushenko L."/>
        </authorList>
    </citation>
    <scope>NUCLEOTIDE SEQUENCE</scope>
    <source>
        <strain evidence="9">VKM B-2789</strain>
    </source>
</reference>
<evidence type="ECO:0000313" key="9">
    <source>
        <dbReference type="EMBL" id="GLK83482.1"/>
    </source>
</evidence>
<name>A0A9W6JUE3_9HYPH</name>
<evidence type="ECO:0000256" key="6">
    <source>
        <dbReference type="ARBA" id="ARBA00022989"/>
    </source>
</evidence>
<keyword evidence="4" id="KW-1003">Cell membrane</keyword>
<comment type="subcellular location">
    <subcellularLocation>
        <location evidence="1">Cell membrane</location>
        <topology evidence="1">Multi-pass membrane protein</topology>
    </subcellularLocation>
</comment>
<dbReference type="PANTHER" id="PTHR21716">
    <property type="entry name" value="TRANSMEMBRANE PROTEIN"/>
    <property type="match status" value="1"/>
</dbReference>
<sequence>MILIIVLLVAVLAILKPFAAAILFGSTLAMAAWPCRQWLVRRGLSPRSAAGALLLASGIVIVLPVLLLAPVLSDEIASFGQSVQRHFAAVSERPEWFDRVPVVGPKLVAAWDQLLRARGDVGAALAPHSAAVEQLLVSVAAALADSVMQILLSLIVATMFWISGNVVVRELESIVDRLGGLTARTSLFAAAGAVRSVAYGVIGTALAQAVLLTIGLVIAGIPGATTLGFIGLLLALSQVGAPLLIVIWGGAAWWLFAHGQPGMGSFLIVWGLLVSMIDNLMKPWLIGLGIRMPMPLTILGVFGGFVAFGFLGLFIGPMVLAVAFVLLQGWRTSRAAMPRG</sequence>
<dbReference type="InterPro" id="IPR002549">
    <property type="entry name" value="AI-2E-like"/>
</dbReference>
<accession>A0A9W6JUE3</accession>
<dbReference type="PANTHER" id="PTHR21716:SF67">
    <property type="entry name" value="TRANSPORT PROTEIN YDIK-RELATED"/>
    <property type="match status" value="1"/>
</dbReference>
<dbReference type="GO" id="GO:0005886">
    <property type="term" value="C:plasma membrane"/>
    <property type="evidence" value="ECO:0007669"/>
    <property type="project" value="UniProtKB-SubCell"/>
</dbReference>
<gene>
    <name evidence="9" type="ORF">GCM10017653_15510</name>
</gene>
<keyword evidence="3" id="KW-0813">Transport</keyword>
<keyword evidence="10" id="KW-1185">Reference proteome</keyword>
<feature type="transmembrane region" description="Helical" evidence="8">
    <location>
        <begin position="263"/>
        <end position="281"/>
    </location>
</feature>
<evidence type="ECO:0000256" key="3">
    <source>
        <dbReference type="ARBA" id="ARBA00022448"/>
    </source>
</evidence>
<keyword evidence="6 8" id="KW-1133">Transmembrane helix</keyword>
<evidence type="ECO:0000256" key="7">
    <source>
        <dbReference type="ARBA" id="ARBA00023136"/>
    </source>
</evidence>
<feature type="transmembrane region" description="Helical" evidence="8">
    <location>
        <begin position="50"/>
        <end position="72"/>
    </location>
</feature>
<evidence type="ECO:0000256" key="5">
    <source>
        <dbReference type="ARBA" id="ARBA00022692"/>
    </source>
</evidence>
<feature type="transmembrane region" description="Helical" evidence="8">
    <location>
        <begin position="239"/>
        <end position="256"/>
    </location>
</feature>
<keyword evidence="5 8" id="KW-0812">Transmembrane</keyword>
<organism evidence="9 10">
    <name type="scientific">Ancylobacter defluvii</name>
    <dbReference type="NCBI Taxonomy" id="1282440"/>
    <lineage>
        <taxon>Bacteria</taxon>
        <taxon>Pseudomonadati</taxon>
        <taxon>Pseudomonadota</taxon>
        <taxon>Alphaproteobacteria</taxon>
        <taxon>Hyphomicrobiales</taxon>
        <taxon>Xanthobacteraceae</taxon>
        <taxon>Ancylobacter</taxon>
    </lineage>
</organism>
<evidence type="ECO:0000256" key="1">
    <source>
        <dbReference type="ARBA" id="ARBA00004651"/>
    </source>
</evidence>
<feature type="transmembrane region" description="Helical" evidence="8">
    <location>
        <begin position="301"/>
        <end position="327"/>
    </location>
</feature>
<dbReference type="Pfam" id="PF01594">
    <property type="entry name" value="AI-2E_transport"/>
    <property type="match status" value="1"/>
</dbReference>